<reference evidence="9 10" key="1">
    <citation type="submission" date="2015-01" db="EMBL/GenBank/DDBJ databases">
        <title>Jeotgalibacillus campisalis genome sequencing.</title>
        <authorList>
            <person name="Goh K.M."/>
            <person name="Chan K.-G."/>
            <person name="Yaakop A.S."/>
            <person name="Ee R."/>
            <person name="Gan H.M."/>
            <person name="Chan C.S."/>
        </authorList>
    </citation>
    <scope>NUCLEOTIDE SEQUENCE [LARGE SCALE GENOMIC DNA]</scope>
    <source>
        <strain evidence="9 10">SF-57</strain>
    </source>
</reference>
<organism evidence="9 10">
    <name type="scientific">Jeotgalibacillus campisalis</name>
    <dbReference type="NCBI Taxonomy" id="220754"/>
    <lineage>
        <taxon>Bacteria</taxon>
        <taxon>Bacillati</taxon>
        <taxon>Bacillota</taxon>
        <taxon>Bacilli</taxon>
        <taxon>Bacillales</taxon>
        <taxon>Caryophanaceae</taxon>
        <taxon>Jeotgalibacillus</taxon>
    </lineage>
</organism>
<evidence type="ECO:0000256" key="2">
    <source>
        <dbReference type="ARBA" id="ARBA00006683"/>
    </source>
</evidence>
<evidence type="ECO:0000256" key="6">
    <source>
        <dbReference type="ARBA" id="ARBA00023136"/>
    </source>
</evidence>
<gene>
    <name evidence="9" type="ORF">KR50_03260</name>
</gene>
<feature type="transmembrane region" description="Helical" evidence="7">
    <location>
        <begin position="169"/>
        <end position="187"/>
    </location>
</feature>
<name>A0A0C2VVV2_9BACL</name>
<dbReference type="Pfam" id="PF02706">
    <property type="entry name" value="Wzz"/>
    <property type="match status" value="1"/>
</dbReference>
<keyword evidence="5 7" id="KW-1133">Transmembrane helix</keyword>
<evidence type="ECO:0000259" key="8">
    <source>
        <dbReference type="Pfam" id="PF02706"/>
    </source>
</evidence>
<dbReference type="PATRIC" id="fig|220754.4.peg.332"/>
<keyword evidence="3" id="KW-1003">Cell membrane</keyword>
<dbReference type="Proteomes" id="UP000031972">
    <property type="component" value="Unassembled WGS sequence"/>
</dbReference>
<sequence>MGEGGMRKSLVRDINLLEYLDVIKKRLWIIVLIVLATTSAGYYYSQSNNVPLYQSSTRVIISSDSEYMKTLMVMIKDPIIMAQVIEELELQTSPQGLSGKISVSRIDESQVIQILVTDTDPHQAANIANATAQNFKSSARSILAFKEVQLLSEATLNTAPVNESQNRSVVMAAAIGLLAGVGLAFFLESLDGTIRREKEVEELLGIPVIGSVPNLNKKKLLLQKKQVTFTKTGGEIVDIKQKAAGSDR</sequence>
<comment type="subcellular location">
    <subcellularLocation>
        <location evidence="1">Cell membrane</location>
        <topology evidence="1">Multi-pass membrane protein</topology>
    </subcellularLocation>
</comment>
<evidence type="ECO:0000256" key="3">
    <source>
        <dbReference type="ARBA" id="ARBA00022475"/>
    </source>
</evidence>
<protein>
    <recommendedName>
        <fullName evidence="8">Polysaccharide chain length determinant N-terminal domain-containing protein</fullName>
    </recommendedName>
</protein>
<feature type="transmembrane region" description="Helical" evidence="7">
    <location>
        <begin position="27"/>
        <end position="45"/>
    </location>
</feature>
<keyword evidence="4 7" id="KW-0812">Transmembrane</keyword>
<dbReference type="GO" id="GO:0005886">
    <property type="term" value="C:plasma membrane"/>
    <property type="evidence" value="ECO:0007669"/>
    <property type="project" value="UniProtKB-SubCell"/>
</dbReference>
<dbReference type="InterPro" id="IPR050445">
    <property type="entry name" value="Bact_polysacc_biosynth/exp"/>
</dbReference>
<dbReference type="PANTHER" id="PTHR32309:SF31">
    <property type="entry name" value="CAPSULAR EXOPOLYSACCHARIDE FAMILY"/>
    <property type="match status" value="1"/>
</dbReference>
<keyword evidence="10" id="KW-1185">Reference proteome</keyword>
<evidence type="ECO:0000256" key="5">
    <source>
        <dbReference type="ARBA" id="ARBA00022989"/>
    </source>
</evidence>
<evidence type="ECO:0000256" key="4">
    <source>
        <dbReference type="ARBA" id="ARBA00022692"/>
    </source>
</evidence>
<comment type="caution">
    <text evidence="9">The sequence shown here is derived from an EMBL/GenBank/DDBJ whole genome shotgun (WGS) entry which is preliminary data.</text>
</comment>
<dbReference type="InterPro" id="IPR003856">
    <property type="entry name" value="LPS_length_determ_N"/>
</dbReference>
<evidence type="ECO:0000313" key="9">
    <source>
        <dbReference type="EMBL" id="KIL52997.1"/>
    </source>
</evidence>
<accession>A0A0C2VVV2</accession>
<evidence type="ECO:0000256" key="1">
    <source>
        <dbReference type="ARBA" id="ARBA00004651"/>
    </source>
</evidence>
<evidence type="ECO:0000256" key="7">
    <source>
        <dbReference type="SAM" id="Phobius"/>
    </source>
</evidence>
<keyword evidence="6 7" id="KW-0472">Membrane</keyword>
<comment type="similarity">
    <text evidence="2">Belongs to the CpsC/CapA family.</text>
</comment>
<dbReference type="EMBL" id="JXRR01000001">
    <property type="protein sequence ID" value="KIL52997.1"/>
    <property type="molecule type" value="Genomic_DNA"/>
</dbReference>
<dbReference type="AlphaFoldDB" id="A0A0C2VVV2"/>
<dbReference type="PANTHER" id="PTHR32309">
    <property type="entry name" value="TYROSINE-PROTEIN KINASE"/>
    <property type="match status" value="1"/>
</dbReference>
<feature type="domain" description="Polysaccharide chain length determinant N-terminal" evidence="8">
    <location>
        <begin position="13"/>
        <end position="74"/>
    </location>
</feature>
<proteinExistence type="inferred from homology"/>
<evidence type="ECO:0000313" key="10">
    <source>
        <dbReference type="Proteomes" id="UP000031972"/>
    </source>
</evidence>